<dbReference type="GO" id="GO:0030674">
    <property type="term" value="F:protein-macromolecule adaptor activity"/>
    <property type="evidence" value="ECO:0007669"/>
    <property type="project" value="TreeGrafter"/>
</dbReference>
<dbReference type="GO" id="GO:0070086">
    <property type="term" value="P:ubiquitin-dependent endocytosis"/>
    <property type="evidence" value="ECO:0007669"/>
    <property type="project" value="TreeGrafter"/>
</dbReference>
<dbReference type="CDD" id="cd22952">
    <property type="entry name" value="ART10-like"/>
    <property type="match status" value="1"/>
</dbReference>
<organism evidence="2 3">
    <name type="scientific">Ascoidea rubescens DSM 1968</name>
    <dbReference type="NCBI Taxonomy" id="1344418"/>
    <lineage>
        <taxon>Eukaryota</taxon>
        <taxon>Fungi</taxon>
        <taxon>Dikarya</taxon>
        <taxon>Ascomycota</taxon>
        <taxon>Saccharomycotina</taxon>
        <taxon>Saccharomycetes</taxon>
        <taxon>Ascoideaceae</taxon>
        <taxon>Ascoidea</taxon>
    </lineage>
</organism>
<dbReference type="STRING" id="1344418.A0A1D2VP23"/>
<dbReference type="InterPro" id="IPR050357">
    <property type="entry name" value="Arrestin_domain-protein"/>
</dbReference>
<dbReference type="RefSeq" id="XP_020049679.1">
    <property type="nucleotide sequence ID" value="XM_020195163.1"/>
</dbReference>
<feature type="domain" description="Arrestin-like N-terminal" evidence="1">
    <location>
        <begin position="25"/>
        <end position="158"/>
    </location>
</feature>
<accession>A0A1D2VP23</accession>
<reference evidence="3" key="1">
    <citation type="submission" date="2016-05" db="EMBL/GenBank/DDBJ databases">
        <title>Comparative genomics of biotechnologically important yeasts.</title>
        <authorList>
            <consortium name="DOE Joint Genome Institute"/>
            <person name="Riley R."/>
            <person name="Haridas S."/>
            <person name="Wolfe K.H."/>
            <person name="Lopes M.R."/>
            <person name="Hittinger C.T."/>
            <person name="Goker M."/>
            <person name="Salamov A."/>
            <person name="Wisecaver J."/>
            <person name="Long T.M."/>
            <person name="Aerts A.L."/>
            <person name="Barry K."/>
            <person name="Choi C."/>
            <person name="Clum A."/>
            <person name="Coughlan A.Y."/>
            <person name="Deshpande S."/>
            <person name="Douglass A.P."/>
            <person name="Hanson S.J."/>
            <person name="Klenk H.-P."/>
            <person name="Labutti K."/>
            <person name="Lapidus A."/>
            <person name="Lindquist E."/>
            <person name="Lipzen A."/>
            <person name="Meier-Kolthoff J.P."/>
            <person name="Ohm R.A."/>
            <person name="Otillar R.P."/>
            <person name="Pangilinan J."/>
            <person name="Peng Y."/>
            <person name="Rokas A."/>
            <person name="Rosa C.A."/>
            <person name="Scheuner C."/>
            <person name="Sibirny A.A."/>
            <person name="Slot J.C."/>
            <person name="Stielow J.B."/>
            <person name="Sun H."/>
            <person name="Kurtzman C.P."/>
            <person name="Blackwell M."/>
            <person name="Grigoriev I.V."/>
            <person name="Jeffries T.W."/>
        </authorList>
    </citation>
    <scope>NUCLEOTIDE SEQUENCE [LARGE SCALE GENOMIC DNA]</scope>
    <source>
        <strain evidence="3">DSM 1968</strain>
    </source>
</reference>
<dbReference type="InterPro" id="IPR011021">
    <property type="entry name" value="Arrestin-like_N"/>
</dbReference>
<dbReference type="InParanoid" id="A0A1D2VP23"/>
<dbReference type="EMBL" id="KV454475">
    <property type="protein sequence ID" value="ODV63372.1"/>
    <property type="molecule type" value="Genomic_DNA"/>
</dbReference>
<gene>
    <name evidence="2" type="ORF">ASCRUDRAFT_94852</name>
</gene>
<keyword evidence="3" id="KW-1185">Reference proteome</keyword>
<proteinExistence type="predicted"/>
<dbReference type="InterPro" id="IPR014752">
    <property type="entry name" value="Arrestin-like_C"/>
</dbReference>
<sequence>MFKKSYQLSVVLDPRERPADSTYNSNVYTNNDSLSGTIVLTVAKPIRISTLEVSFVGHAAVALSEFITTNNNSNNIVLSGPANMINYDNNFLNENIILFPPNDMRSALSVTNAESKESESCPGTPETINFIDNNKKYDFTLNPGTYNYPFSFKIPVKINSIPNELLQYRSTFLTLDTEYSTVNDNDMFHYLPPSFIYTTDDSFIKILYYLKVVLKRASIFKLNNKIYKPIRFRPKNLFLNYEFPCPETSISKFYFLNLSKYLPKDHDRKIFHINEYISSIHDSALLNPSFNLQIKFTNNLNSRIFKHFDPLNNNFKVNLLFKISNQLIDTFKTYGLIDIKNDYYLSFKNLFINAIKINLISVTTLKVKYVKQSRNASVPIYSNDHLNLPLTNMFKIYTQNGDSSTNPEDSLDPSSFTNSNVFKFEIPNHFFENEIINCQIPSFLANDVQRKYKLMVAVDISNLEDLSDYKIYKNKPMSDLSQCFILKYLCVGSDIVLINNEPNSIYSTEEIHDLYNRLNIQTHYQNDDDYLPSYDDRFNDILVNQSQHS</sequence>
<dbReference type="Gene3D" id="2.60.40.640">
    <property type="match status" value="1"/>
</dbReference>
<dbReference type="PANTHER" id="PTHR11188">
    <property type="entry name" value="ARRESTIN DOMAIN CONTAINING PROTEIN"/>
    <property type="match status" value="1"/>
</dbReference>
<evidence type="ECO:0000259" key="1">
    <source>
        <dbReference type="Pfam" id="PF00339"/>
    </source>
</evidence>
<evidence type="ECO:0000313" key="3">
    <source>
        <dbReference type="Proteomes" id="UP000095038"/>
    </source>
</evidence>
<protein>
    <recommendedName>
        <fullName evidence="1">Arrestin-like N-terminal domain-containing protein</fullName>
    </recommendedName>
</protein>
<dbReference type="PANTHER" id="PTHR11188:SF17">
    <property type="entry name" value="FI21816P1"/>
    <property type="match status" value="1"/>
</dbReference>
<dbReference type="GO" id="GO:0005886">
    <property type="term" value="C:plasma membrane"/>
    <property type="evidence" value="ECO:0007669"/>
    <property type="project" value="TreeGrafter"/>
</dbReference>
<dbReference type="OrthoDB" id="3365616at2759"/>
<name>A0A1D2VP23_9ASCO</name>
<dbReference type="AlphaFoldDB" id="A0A1D2VP23"/>
<dbReference type="Pfam" id="PF00339">
    <property type="entry name" value="Arrestin_N"/>
    <property type="match status" value="1"/>
</dbReference>
<dbReference type="GO" id="GO:0031625">
    <property type="term" value="F:ubiquitin protein ligase binding"/>
    <property type="evidence" value="ECO:0007669"/>
    <property type="project" value="TreeGrafter"/>
</dbReference>
<dbReference type="Proteomes" id="UP000095038">
    <property type="component" value="Unassembled WGS sequence"/>
</dbReference>
<evidence type="ECO:0000313" key="2">
    <source>
        <dbReference type="EMBL" id="ODV63372.1"/>
    </source>
</evidence>
<dbReference type="GeneID" id="30968799"/>
<dbReference type="GO" id="GO:0005829">
    <property type="term" value="C:cytosol"/>
    <property type="evidence" value="ECO:0007669"/>
    <property type="project" value="TreeGrafter"/>
</dbReference>